<comment type="caution">
    <text evidence="2">The sequence shown here is derived from an EMBL/GenBank/DDBJ whole genome shotgun (WGS) entry which is preliminary data.</text>
</comment>
<name>A0A4Y2H7F4_ARAVE</name>
<dbReference type="Proteomes" id="UP000499080">
    <property type="component" value="Unassembled WGS sequence"/>
</dbReference>
<feature type="region of interest" description="Disordered" evidence="1">
    <location>
        <begin position="29"/>
        <end position="53"/>
    </location>
</feature>
<protein>
    <submittedName>
        <fullName evidence="2">Uncharacterized protein</fullName>
    </submittedName>
</protein>
<dbReference type="EMBL" id="BGPR01001806">
    <property type="protein sequence ID" value="GBM62232.1"/>
    <property type="molecule type" value="Genomic_DNA"/>
</dbReference>
<keyword evidence="3" id="KW-1185">Reference proteome</keyword>
<dbReference type="AlphaFoldDB" id="A0A4Y2H7F4"/>
<sequence>MELPRKQLHPLLLPERPFSAPSVFNKPCSLRSLTPHPPSRKHKEEGLLHNGRKNADDVFSRQNRLPTPQFSGCAMFYLRAEIFCQPPGMLVTAQSVNSGIWQPRQKRKGLWEGGAKGTHCSRKHLSRGCDGAGK</sequence>
<evidence type="ECO:0000256" key="1">
    <source>
        <dbReference type="SAM" id="MobiDB-lite"/>
    </source>
</evidence>
<evidence type="ECO:0000313" key="2">
    <source>
        <dbReference type="EMBL" id="GBM62232.1"/>
    </source>
</evidence>
<accession>A0A4Y2H7F4</accession>
<feature type="compositionally biased region" description="Basic and acidic residues" evidence="1">
    <location>
        <begin position="42"/>
        <end position="53"/>
    </location>
</feature>
<gene>
    <name evidence="2" type="ORF">AVEN_196740_1</name>
</gene>
<evidence type="ECO:0000313" key="3">
    <source>
        <dbReference type="Proteomes" id="UP000499080"/>
    </source>
</evidence>
<reference evidence="2 3" key="1">
    <citation type="journal article" date="2019" name="Sci. Rep.">
        <title>Orb-weaving spider Araneus ventricosus genome elucidates the spidroin gene catalogue.</title>
        <authorList>
            <person name="Kono N."/>
            <person name="Nakamura H."/>
            <person name="Ohtoshi R."/>
            <person name="Moran D.A.P."/>
            <person name="Shinohara A."/>
            <person name="Yoshida Y."/>
            <person name="Fujiwara M."/>
            <person name="Mori M."/>
            <person name="Tomita M."/>
            <person name="Arakawa K."/>
        </authorList>
    </citation>
    <scope>NUCLEOTIDE SEQUENCE [LARGE SCALE GENOMIC DNA]</scope>
</reference>
<dbReference type="OrthoDB" id="10348278at2759"/>
<organism evidence="2 3">
    <name type="scientific">Araneus ventricosus</name>
    <name type="common">Orbweaver spider</name>
    <name type="synonym">Epeira ventricosa</name>
    <dbReference type="NCBI Taxonomy" id="182803"/>
    <lineage>
        <taxon>Eukaryota</taxon>
        <taxon>Metazoa</taxon>
        <taxon>Ecdysozoa</taxon>
        <taxon>Arthropoda</taxon>
        <taxon>Chelicerata</taxon>
        <taxon>Arachnida</taxon>
        <taxon>Araneae</taxon>
        <taxon>Araneomorphae</taxon>
        <taxon>Entelegynae</taxon>
        <taxon>Araneoidea</taxon>
        <taxon>Araneidae</taxon>
        <taxon>Araneus</taxon>
    </lineage>
</organism>
<proteinExistence type="predicted"/>